<comment type="caution">
    <text evidence="2">The sequence shown here is derived from an EMBL/GenBank/DDBJ whole genome shotgun (WGS) entry which is preliminary data.</text>
</comment>
<dbReference type="AlphaFoldDB" id="A0A1F5ZWT6"/>
<dbReference type="InterPro" id="IPR012337">
    <property type="entry name" value="RNaseH-like_sf"/>
</dbReference>
<dbReference type="InterPro" id="IPR038720">
    <property type="entry name" value="YprB_RNase_H-like_dom"/>
</dbReference>
<feature type="domain" description="YprB ribonuclease H-like" evidence="1">
    <location>
        <begin position="6"/>
        <end position="152"/>
    </location>
</feature>
<dbReference type="InterPro" id="IPR036397">
    <property type="entry name" value="RNaseH_sf"/>
</dbReference>
<protein>
    <recommendedName>
        <fullName evidence="1">YprB ribonuclease H-like domain-containing protein</fullName>
    </recommendedName>
</protein>
<gene>
    <name evidence="2" type="ORF">A3D77_06045</name>
</gene>
<sequence length="190" mass="22054">MLHPVVFDIETQFIFQEVKNDIKKLKVSVVGTYDYGTDQYICYEESQLPKLFEKFEHAGELIGFNSNKFDLPVLAPYYVGDITQFRSFDIMQEVEKMLGHRISLDDLAKATLGTKKSGHGLDAIDWYRKGEMEKLKKYCLMDVKITKEIYDYGKKYGRLFYMSPYGKREIVVKFKRDIAPPAAVSLSLPF</sequence>
<dbReference type="EMBL" id="MFJL01000005">
    <property type="protein sequence ID" value="OGG16938.1"/>
    <property type="molecule type" value="Genomic_DNA"/>
</dbReference>
<dbReference type="Gene3D" id="3.30.420.10">
    <property type="entry name" value="Ribonuclease H-like superfamily/Ribonuclease H"/>
    <property type="match status" value="1"/>
</dbReference>
<dbReference type="Pfam" id="PF13482">
    <property type="entry name" value="RNase_H_2"/>
    <property type="match status" value="1"/>
</dbReference>
<proteinExistence type="predicted"/>
<dbReference type="GO" id="GO:0003676">
    <property type="term" value="F:nucleic acid binding"/>
    <property type="evidence" value="ECO:0007669"/>
    <property type="project" value="InterPro"/>
</dbReference>
<accession>A0A1F5ZWT6</accession>
<evidence type="ECO:0000259" key="1">
    <source>
        <dbReference type="Pfam" id="PF13482"/>
    </source>
</evidence>
<dbReference type="STRING" id="1798382.A3D77_06045"/>
<dbReference type="Proteomes" id="UP000176923">
    <property type="component" value="Unassembled WGS sequence"/>
</dbReference>
<evidence type="ECO:0000313" key="3">
    <source>
        <dbReference type="Proteomes" id="UP000176923"/>
    </source>
</evidence>
<reference evidence="2 3" key="1">
    <citation type="journal article" date="2016" name="Nat. Commun.">
        <title>Thousands of microbial genomes shed light on interconnected biogeochemical processes in an aquifer system.</title>
        <authorList>
            <person name="Anantharaman K."/>
            <person name="Brown C.T."/>
            <person name="Hug L.A."/>
            <person name="Sharon I."/>
            <person name="Castelle C.J."/>
            <person name="Probst A.J."/>
            <person name="Thomas B.C."/>
            <person name="Singh A."/>
            <person name="Wilkins M.J."/>
            <person name="Karaoz U."/>
            <person name="Brodie E.L."/>
            <person name="Williams K.H."/>
            <person name="Hubbard S.S."/>
            <person name="Banfield J.F."/>
        </authorList>
    </citation>
    <scope>NUCLEOTIDE SEQUENCE [LARGE SCALE GENOMIC DNA]</scope>
</reference>
<organism evidence="2 3">
    <name type="scientific">Candidatus Gottesmanbacteria bacterium RIFCSPHIGHO2_02_FULL_39_11</name>
    <dbReference type="NCBI Taxonomy" id="1798382"/>
    <lineage>
        <taxon>Bacteria</taxon>
        <taxon>Candidatus Gottesmaniibacteriota</taxon>
    </lineage>
</organism>
<evidence type="ECO:0000313" key="2">
    <source>
        <dbReference type="EMBL" id="OGG16938.1"/>
    </source>
</evidence>
<name>A0A1F5ZWT6_9BACT</name>
<dbReference type="SUPFAM" id="SSF53098">
    <property type="entry name" value="Ribonuclease H-like"/>
    <property type="match status" value="1"/>
</dbReference>